<feature type="transmembrane region" description="Helical" evidence="5">
    <location>
        <begin position="272"/>
        <end position="292"/>
    </location>
</feature>
<reference evidence="8" key="2">
    <citation type="submission" date="2015-01" db="EMBL/GenBank/DDBJ databases">
        <title>Evolutionary Origins and Diversification of the Mycorrhizal Mutualists.</title>
        <authorList>
            <consortium name="DOE Joint Genome Institute"/>
            <consortium name="Mycorrhizal Genomics Consortium"/>
            <person name="Kohler A."/>
            <person name="Kuo A."/>
            <person name="Nagy L.G."/>
            <person name="Floudas D."/>
            <person name="Copeland A."/>
            <person name="Barry K.W."/>
            <person name="Cichocki N."/>
            <person name="Veneault-Fourrey C."/>
            <person name="LaButti K."/>
            <person name="Lindquist E.A."/>
            <person name="Lipzen A."/>
            <person name="Lundell T."/>
            <person name="Morin E."/>
            <person name="Murat C."/>
            <person name="Riley R."/>
            <person name="Ohm R."/>
            <person name="Sun H."/>
            <person name="Tunlid A."/>
            <person name="Henrissat B."/>
            <person name="Grigoriev I.V."/>
            <person name="Hibbett D.S."/>
            <person name="Martin F."/>
        </authorList>
    </citation>
    <scope>NUCLEOTIDE SEQUENCE [LARGE SCALE GENOMIC DNA]</scope>
    <source>
        <strain evidence="7 8">F 1598</strain>
    </source>
</reference>
<dbReference type="InterPro" id="IPR007568">
    <property type="entry name" value="RTA1"/>
</dbReference>
<keyword evidence="2 5" id="KW-0812">Transmembrane</keyword>
<accession>A0A0C3AEM3</accession>
<feature type="transmembrane region" description="Helical" evidence="5">
    <location>
        <begin position="232"/>
        <end position="252"/>
    </location>
</feature>
<evidence type="ECO:0000256" key="1">
    <source>
        <dbReference type="ARBA" id="ARBA00004141"/>
    </source>
</evidence>
<feature type="transmembrane region" description="Helical" evidence="5">
    <location>
        <begin position="49"/>
        <end position="68"/>
    </location>
</feature>
<dbReference type="OrthoDB" id="3358017at2759"/>
<feature type="transmembrane region" description="Helical" evidence="5">
    <location>
        <begin position="151"/>
        <end position="173"/>
    </location>
</feature>
<reference evidence="6" key="3">
    <citation type="submission" date="2015-02" db="EMBL/GenBank/DDBJ databases">
        <title>Evolutionary Origins and Diversification of the Mycorrhizal Mutualists.</title>
        <authorList>
            <consortium name="DOE Joint Genome Institute"/>
            <consortium name="Mycorrhizal Genomics Consortium"/>
            <person name="Kohler A."/>
            <person name="Kuo A."/>
            <person name="Nagy L.G."/>
            <person name="Floudas D."/>
            <person name="Copeland A."/>
            <person name="Barry K.W."/>
            <person name="Cichocki N."/>
            <person name="Veneault-Fourrey C."/>
            <person name="LaButti K."/>
            <person name="Lindquist E.A."/>
            <person name="Lipzen A."/>
            <person name="Lundell T."/>
            <person name="Morin E."/>
            <person name="Murat C."/>
            <person name="Riley R."/>
            <person name="Ohm R."/>
            <person name="Sun H."/>
            <person name="Tunlid A."/>
            <person name="Henrissat B."/>
            <person name="Grigoriev I.V."/>
            <person name="Hibbett D.S."/>
            <person name="Martin F."/>
        </authorList>
    </citation>
    <scope>NUCLEOTIDE SEQUENCE</scope>
    <source>
        <strain evidence="6">F 1598</strain>
    </source>
</reference>
<comment type="subcellular location">
    <subcellularLocation>
        <location evidence="1">Membrane</location>
        <topology evidence="1">Multi-pass membrane protein</topology>
    </subcellularLocation>
</comment>
<evidence type="ECO:0008006" key="9">
    <source>
        <dbReference type="Google" id="ProtNLM"/>
    </source>
</evidence>
<gene>
    <name evidence="6" type="ORF">PILCRDRAFT_744070</name>
    <name evidence="7" type="ORF">PILCRDRAFT_80546</name>
</gene>
<dbReference type="Proteomes" id="UP000054166">
    <property type="component" value="Unassembled WGS sequence"/>
</dbReference>
<feature type="transmembrane region" description="Helical" evidence="5">
    <location>
        <begin position="189"/>
        <end position="211"/>
    </location>
</feature>
<dbReference type="PANTHER" id="PTHR31465">
    <property type="entry name" value="PROTEIN RTA1-RELATED"/>
    <property type="match status" value="1"/>
</dbReference>
<protein>
    <recommendedName>
        <fullName evidence="9">RTA1 domain protein</fullName>
    </recommendedName>
</protein>
<evidence type="ECO:0000256" key="5">
    <source>
        <dbReference type="SAM" id="Phobius"/>
    </source>
</evidence>
<organism evidence="6 8">
    <name type="scientific">Piloderma croceum (strain F 1598)</name>
    <dbReference type="NCBI Taxonomy" id="765440"/>
    <lineage>
        <taxon>Eukaryota</taxon>
        <taxon>Fungi</taxon>
        <taxon>Dikarya</taxon>
        <taxon>Basidiomycota</taxon>
        <taxon>Agaricomycotina</taxon>
        <taxon>Agaricomycetes</taxon>
        <taxon>Agaricomycetidae</taxon>
        <taxon>Atheliales</taxon>
        <taxon>Atheliaceae</taxon>
        <taxon>Piloderma</taxon>
    </lineage>
</organism>
<dbReference type="Pfam" id="PF04479">
    <property type="entry name" value="RTA1"/>
    <property type="match status" value="1"/>
</dbReference>
<dbReference type="EMBL" id="KN833070">
    <property type="protein sequence ID" value="KIM73950.1"/>
    <property type="molecule type" value="Genomic_DNA"/>
</dbReference>
<keyword evidence="8" id="KW-1185">Reference proteome</keyword>
<evidence type="ECO:0000313" key="8">
    <source>
        <dbReference type="Proteomes" id="UP000054166"/>
    </source>
</evidence>
<dbReference type="GO" id="GO:0016020">
    <property type="term" value="C:membrane"/>
    <property type="evidence" value="ECO:0007669"/>
    <property type="project" value="UniProtKB-SubCell"/>
</dbReference>
<keyword evidence="4 5" id="KW-0472">Membrane</keyword>
<name>A0A0C3AEM3_PILCF</name>
<reference evidence="6 8" key="1">
    <citation type="submission" date="2014-04" db="EMBL/GenBank/DDBJ databases">
        <authorList>
            <consortium name="DOE Joint Genome Institute"/>
            <person name="Kuo A."/>
            <person name="Tarkka M."/>
            <person name="Buscot F."/>
            <person name="Kohler A."/>
            <person name="Nagy L.G."/>
            <person name="Floudas D."/>
            <person name="Copeland A."/>
            <person name="Barry K.W."/>
            <person name="Cichocki N."/>
            <person name="Veneault-Fourrey C."/>
            <person name="LaButti K."/>
            <person name="Lindquist E.A."/>
            <person name="Lipzen A."/>
            <person name="Lundell T."/>
            <person name="Morin E."/>
            <person name="Murat C."/>
            <person name="Sun H."/>
            <person name="Tunlid A."/>
            <person name="Henrissat B."/>
            <person name="Grigoriev I.V."/>
            <person name="Hibbett D.S."/>
            <person name="Martin F."/>
            <person name="Nordberg H.P."/>
            <person name="Cantor M.N."/>
            <person name="Hua S.X."/>
        </authorList>
    </citation>
    <scope>NUCLEOTIDE SEQUENCE [LARGE SCALE GENOMIC DNA]</scope>
    <source>
        <strain evidence="6 8">F 1598</strain>
    </source>
</reference>
<dbReference type="HOGENOM" id="CLU_033465_3_0_1"/>
<evidence type="ECO:0000313" key="7">
    <source>
        <dbReference type="EMBL" id="KIM73950.1"/>
    </source>
</evidence>
<sequence>MSTPTTTIAASTTTNPSSATSSCVSAVPGKNGYVPPSACNALYSYNPSFAAAVVFTVIFGIITGVHLIQAISYRKKFCWVIVMAASWETCSFVLRILGTRNQQNVTYVTVSQILLLLAPLWINAFDYMILGRMVYYFLPEQNLFHIHATKFSVCFVWLDIVSFLVQATGGIILSGTNESRHLLNIGKDIYMAGIGMQQFFISIFVVMTVVFHQRVVVLDEQGTLSESGKRPWSHLLYALYASLMLITIRIIFRLTEYARGTGSNNPIPYHEAFMYCLDALPMALALYIMSLIHPARTLVGPDSEFPKVTRAEKKLAKQMKKEEKREMKAAKERSRGMITFLPTAK</sequence>
<evidence type="ECO:0000256" key="3">
    <source>
        <dbReference type="ARBA" id="ARBA00022989"/>
    </source>
</evidence>
<dbReference type="AlphaFoldDB" id="A0A0C3AEM3"/>
<evidence type="ECO:0000256" key="4">
    <source>
        <dbReference type="ARBA" id="ARBA00023136"/>
    </source>
</evidence>
<evidence type="ECO:0000313" key="6">
    <source>
        <dbReference type="EMBL" id="KIM72223.1"/>
    </source>
</evidence>
<evidence type="ECO:0000256" key="2">
    <source>
        <dbReference type="ARBA" id="ARBA00022692"/>
    </source>
</evidence>
<proteinExistence type="predicted"/>
<feature type="transmembrane region" description="Helical" evidence="5">
    <location>
        <begin position="77"/>
        <end position="98"/>
    </location>
</feature>
<keyword evidence="3 5" id="KW-1133">Transmembrane helix</keyword>
<dbReference type="PANTHER" id="PTHR31465:SF15">
    <property type="entry name" value="LIPID TRANSPORTER ATNI-RELATED"/>
    <property type="match status" value="1"/>
</dbReference>
<dbReference type="STRING" id="765440.A0A0C3AEM3"/>
<dbReference type="EMBL" id="KN833150">
    <property type="protein sequence ID" value="KIM72223.1"/>
    <property type="molecule type" value="Genomic_DNA"/>
</dbReference>
<feature type="transmembrane region" description="Helical" evidence="5">
    <location>
        <begin position="110"/>
        <end position="130"/>
    </location>
</feature>